<dbReference type="RefSeq" id="WP_091047252.1">
    <property type="nucleotide sequence ID" value="NZ_FNGF01000002.1"/>
</dbReference>
<gene>
    <name evidence="2" type="ORF">SAMN05216298_2092</name>
</gene>
<feature type="transmembrane region" description="Helical" evidence="1">
    <location>
        <begin position="42"/>
        <end position="66"/>
    </location>
</feature>
<dbReference type="OrthoDB" id="5185968at2"/>
<dbReference type="STRING" id="380244.SAMN05216298_2092"/>
<organism evidence="2 3">
    <name type="scientific">Glycomyces sambucus</name>
    <dbReference type="NCBI Taxonomy" id="380244"/>
    <lineage>
        <taxon>Bacteria</taxon>
        <taxon>Bacillati</taxon>
        <taxon>Actinomycetota</taxon>
        <taxon>Actinomycetes</taxon>
        <taxon>Glycomycetales</taxon>
        <taxon>Glycomycetaceae</taxon>
        <taxon>Glycomyces</taxon>
    </lineage>
</organism>
<name>A0A1G9FXL5_9ACTN</name>
<evidence type="ECO:0000256" key="1">
    <source>
        <dbReference type="SAM" id="Phobius"/>
    </source>
</evidence>
<dbReference type="AlphaFoldDB" id="A0A1G9FXL5"/>
<evidence type="ECO:0000313" key="2">
    <source>
        <dbReference type="EMBL" id="SDK93097.1"/>
    </source>
</evidence>
<keyword evidence="1" id="KW-0472">Membrane</keyword>
<sequence>MNDDEVRGLLARAASGPVDADRVDPMTILRAGRRRVVRRRRIGAAVAGGAAAMLAVGAAVGIPLGLGDDTDAAGSAVPGDLPTQTVDDAFLDQWNRFDHGDCALPEGQSDEQARISAAANQALFTGLAALGAEPLGQCLTTRPDHDGFHYDNDFDVYTLNEALAFGDDPSAVDWIYLRGGFWYTGGEDFESQMESEECFDPRVTCSWDDTEAGRVLLIEGVSDDFTDPDTESGPTEYPIVEAFLFRDEAVVSLGFSLRYESEDLAAPDLDDVTELLLVIPVGDGTEAPETEPPAWDDLTDDFAAAIEAGLPGVEVAAGTAEAVRLGPDIDSYGGPVYGTGDTYMVFVLAELASGETVRFFLQAQVVPVTEEDLDGAAAGCGLADCEQVDGGPWNRPLHRTIGGERPSLTALEYRTGDGWLVGVGAEAVDGGALPPVDAAALDAILTGIR</sequence>
<protein>
    <submittedName>
        <fullName evidence="2">Uncharacterized protein</fullName>
    </submittedName>
</protein>
<keyword evidence="1" id="KW-1133">Transmembrane helix</keyword>
<keyword evidence="3" id="KW-1185">Reference proteome</keyword>
<dbReference type="EMBL" id="FNGF01000002">
    <property type="protein sequence ID" value="SDK93097.1"/>
    <property type="molecule type" value="Genomic_DNA"/>
</dbReference>
<reference evidence="3" key="1">
    <citation type="submission" date="2016-10" db="EMBL/GenBank/DDBJ databases">
        <authorList>
            <person name="Varghese N."/>
            <person name="Submissions S."/>
        </authorList>
    </citation>
    <scope>NUCLEOTIDE SEQUENCE [LARGE SCALE GENOMIC DNA]</scope>
    <source>
        <strain evidence="3">CGMCC 4.3147</strain>
    </source>
</reference>
<keyword evidence="1" id="KW-0812">Transmembrane</keyword>
<evidence type="ECO:0000313" key="3">
    <source>
        <dbReference type="Proteomes" id="UP000198662"/>
    </source>
</evidence>
<dbReference type="Proteomes" id="UP000198662">
    <property type="component" value="Unassembled WGS sequence"/>
</dbReference>
<accession>A0A1G9FXL5</accession>
<proteinExistence type="predicted"/>